<evidence type="ECO:0000313" key="4">
    <source>
        <dbReference type="EMBL" id="TDH07712.1"/>
    </source>
</evidence>
<evidence type="ECO:0000259" key="3">
    <source>
        <dbReference type="PROSITE" id="PS50106"/>
    </source>
</evidence>
<feature type="compositionally biased region" description="Basic and acidic residues" evidence="1">
    <location>
        <begin position="544"/>
        <end position="583"/>
    </location>
</feature>
<feature type="compositionally biased region" description="Low complexity" evidence="1">
    <location>
        <begin position="1181"/>
        <end position="1196"/>
    </location>
</feature>
<gene>
    <name evidence="4" type="ORF">EPR50_G00108350</name>
</gene>
<feature type="domain" description="PDZ" evidence="3">
    <location>
        <begin position="61"/>
        <end position="142"/>
    </location>
</feature>
<feature type="region of interest" description="Disordered" evidence="1">
    <location>
        <begin position="1038"/>
        <end position="1196"/>
    </location>
</feature>
<dbReference type="InterPro" id="IPR035963">
    <property type="entry name" value="FERM_2"/>
</dbReference>
<organism evidence="4 5">
    <name type="scientific">Perca flavescens</name>
    <name type="common">American yellow perch</name>
    <name type="synonym">Morone flavescens</name>
    <dbReference type="NCBI Taxonomy" id="8167"/>
    <lineage>
        <taxon>Eukaryota</taxon>
        <taxon>Metazoa</taxon>
        <taxon>Chordata</taxon>
        <taxon>Craniata</taxon>
        <taxon>Vertebrata</taxon>
        <taxon>Euteleostomi</taxon>
        <taxon>Actinopterygii</taxon>
        <taxon>Neopterygii</taxon>
        <taxon>Teleostei</taxon>
        <taxon>Neoteleostei</taxon>
        <taxon>Acanthomorphata</taxon>
        <taxon>Eupercaria</taxon>
        <taxon>Perciformes</taxon>
        <taxon>Percoidei</taxon>
        <taxon>Percidae</taxon>
        <taxon>Percinae</taxon>
        <taxon>Perca</taxon>
    </lineage>
</organism>
<evidence type="ECO:0000256" key="1">
    <source>
        <dbReference type="SAM" id="MobiDB-lite"/>
    </source>
</evidence>
<feature type="compositionally biased region" description="Polar residues" evidence="1">
    <location>
        <begin position="1088"/>
        <end position="1105"/>
    </location>
</feature>
<feature type="compositionally biased region" description="Acidic residues" evidence="1">
    <location>
        <begin position="724"/>
        <end position="739"/>
    </location>
</feature>
<dbReference type="InterPro" id="IPR000299">
    <property type="entry name" value="FERM_domain"/>
</dbReference>
<feature type="compositionally biased region" description="Low complexity" evidence="1">
    <location>
        <begin position="1154"/>
        <end position="1163"/>
    </location>
</feature>
<dbReference type="STRING" id="8167.A0A484CXM3"/>
<dbReference type="InterPro" id="IPR019748">
    <property type="entry name" value="FERM_central"/>
</dbReference>
<feature type="compositionally biased region" description="Polar residues" evidence="1">
    <location>
        <begin position="1299"/>
        <end position="1327"/>
    </location>
</feature>
<reference evidence="4 5" key="1">
    <citation type="submission" date="2019-01" db="EMBL/GenBank/DDBJ databases">
        <title>A chromosome-scale genome assembly of the yellow perch, Perca flavescens.</title>
        <authorList>
            <person name="Feron R."/>
            <person name="Morvezen R."/>
            <person name="Bestin A."/>
            <person name="Haffray P."/>
            <person name="Klopp C."/>
            <person name="Zahm M."/>
            <person name="Cabau C."/>
            <person name="Roques C."/>
            <person name="Donnadieu C."/>
            <person name="Bouchez O."/>
            <person name="Christie M."/>
            <person name="Larson W."/>
            <person name="Guiguen Y."/>
        </authorList>
    </citation>
    <scope>NUCLEOTIDE SEQUENCE [LARGE SCALE GENOMIC DNA]</scope>
    <source>
        <strain evidence="4">YP-PL-M2</strain>
        <tissue evidence="4">Blood</tissue>
    </source>
</reference>
<keyword evidence="5" id="KW-1185">Reference proteome</keyword>
<feature type="compositionally biased region" description="Polar residues" evidence="1">
    <location>
        <begin position="1517"/>
        <end position="1532"/>
    </location>
</feature>
<feature type="compositionally biased region" description="Acidic residues" evidence="1">
    <location>
        <begin position="529"/>
        <end position="540"/>
    </location>
</feature>
<protein>
    <recommendedName>
        <fullName evidence="6">PDZ domain-containing protein</fullName>
    </recommendedName>
</protein>
<feature type="region of interest" description="Disordered" evidence="1">
    <location>
        <begin position="716"/>
        <end position="954"/>
    </location>
</feature>
<dbReference type="InterPro" id="IPR001478">
    <property type="entry name" value="PDZ"/>
</dbReference>
<dbReference type="SUPFAM" id="SSF50729">
    <property type="entry name" value="PH domain-like"/>
    <property type="match status" value="1"/>
</dbReference>
<dbReference type="Pfam" id="PF00373">
    <property type="entry name" value="FERM_M"/>
    <property type="match status" value="1"/>
</dbReference>
<dbReference type="InterPro" id="IPR019749">
    <property type="entry name" value="Band_41_domain"/>
</dbReference>
<feature type="compositionally biased region" description="Polar residues" evidence="1">
    <location>
        <begin position="1127"/>
        <end position="1149"/>
    </location>
</feature>
<dbReference type="FunFam" id="2.30.29.30:FF:000066">
    <property type="entry name" value="FERM and PDZ domain-containing protein 4"/>
    <property type="match status" value="1"/>
</dbReference>
<dbReference type="PANTHER" id="PTHR46221:SF10">
    <property type="entry name" value="FERM AND PDZ DOMAIN-CONTAINING 1B"/>
    <property type="match status" value="1"/>
</dbReference>
<feature type="compositionally biased region" description="Basic and acidic residues" evidence="1">
    <location>
        <begin position="675"/>
        <end position="686"/>
    </location>
</feature>
<feature type="compositionally biased region" description="Pro residues" evidence="1">
    <location>
        <begin position="1057"/>
        <end position="1066"/>
    </location>
</feature>
<dbReference type="SUPFAM" id="SSF54236">
    <property type="entry name" value="Ubiquitin-like"/>
    <property type="match status" value="1"/>
</dbReference>
<dbReference type="InterPro" id="IPR011993">
    <property type="entry name" value="PH-like_dom_sf"/>
</dbReference>
<feature type="compositionally biased region" description="Low complexity" evidence="1">
    <location>
        <begin position="632"/>
        <end position="646"/>
    </location>
</feature>
<dbReference type="PROSITE" id="PS50106">
    <property type="entry name" value="PDZ"/>
    <property type="match status" value="1"/>
</dbReference>
<dbReference type="CDD" id="cd14473">
    <property type="entry name" value="FERM_B-lobe"/>
    <property type="match status" value="1"/>
</dbReference>
<dbReference type="CDD" id="cd21942">
    <property type="entry name" value="LGNbd_FRMPD1"/>
    <property type="match status" value="1"/>
</dbReference>
<name>A0A484CXM3_PERFV</name>
<accession>A0A484CXM3</accession>
<feature type="region of interest" description="Disordered" evidence="1">
    <location>
        <begin position="629"/>
        <end position="697"/>
    </location>
</feature>
<dbReference type="SMART" id="SM00228">
    <property type="entry name" value="PDZ"/>
    <property type="match status" value="1"/>
</dbReference>
<dbReference type="EMBL" id="SCKG01000010">
    <property type="protein sequence ID" value="TDH07712.1"/>
    <property type="molecule type" value="Genomic_DNA"/>
</dbReference>
<dbReference type="Gene3D" id="3.10.20.90">
    <property type="entry name" value="Phosphatidylinositol 3-kinase Catalytic Subunit, Chain A, domain 1"/>
    <property type="match status" value="1"/>
</dbReference>
<feature type="compositionally biased region" description="Polar residues" evidence="1">
    <location>
        <begin position="1337"/>
        <end position="1357"/>
    </location>
</feature>
<dbReference type="InterPro" id="IPR041779">
    <property type="entry name" value="FRMPD1/3/4_FERM_C"/>
</dbReference>
<dbReference type="CDD" id="cd13183">
    <property type="entry name" value="FERM_C_FRMPD1_FRMPD3_FRMPD4"/>
    <property type="match status" value="1"/>
</dbReference>
<feature type="region of interest" description="Disordered" evidence="1">
    <location>
        <begin position="1295"/>
        <end position="1359"/>
    </location>
</feature>
<dbReference type="InterPro" id="IPR014352">
    <property type="entry name" value="FERM/acyl-CoA-bd_prot_sf"/>
</dbReference>
<feature type="compositionally biased region" description="Pro residues" evidence="1">
    <location>
        <begin position="926"/>
        <end position="939"/>
    </location>
</feature>
<dbReference type="SUPFAM" id="SSF47031">
    <property type="entry name" value="Second domain of FERM"/>
    <property type="match status" value="1"/>
</dbReference>
<proteinExistence type="predicted"/>
<feature type="domain" description="FERM" evidence="2">
    <location>
        <begin position="187"/>
        <end position="500"/>
    </location>
</feature>
<dbReference type="PANTHER" id="PTHR46221">
    <property type="entry name" value="FERM AND PDZ DOMAIN-CONTAINING PROTEIN FAMILY MEMBER"/>
    <property type="match status" value="1"/>
</dbReference>
<feature type="region of interest" description="Disordered" evidence="1">
    <location>
        <begin position="1394"/>
        <end position="1419"/>
    </location>
</feature>
<dbReference type="InterPro" id="IPR036034">
    <property type="entry name" value="PDZ_sf"/>
</dbReference>
<comment type="caution">
    <text evidence="4">The sequence shown here is derived from an EMBL/GenBank/DDBJ whole genome shotgun (WGS) entry which is preliminary data.</text>
</comment>
<feature type="region of interest" description="Disordered" evidence="1">
    <location>
        <begin position="524"/>
        <end position="607"/>
    </location>
</feature>
<sequence>MEEKERCRSRSPARRASRVQQVVGTIIRRTRESLSRERLLGDGRSQRSNSLSNQNFQAKLTLQITRDPVLDSSTGHGFILTTNAPLLVRDIAAGSPADGILYPGDQVLQINDTVLEDLNAEQVENILRDLEDCITVTILRHMTNPKSSIMSAEKRARLRSNPVKVRFAEEVVVNGHTQGNSLLFLPNVLKVYLENGQTKAFKFDNSTTVKDIVLTLKDKLSIRAIEYFSLVLEQQYSITKLLLLHEDELIQKVVQKKDSHDYRCLFRVCFIPRDPMDLLQDDPSTFEYLFLQSVGDVLQERFAVEMKCNTALRLAALHMHERLDSCGQTRASMKSITREFGMDSFISPTLLSNMREKDLRKAISYHLKKIQSLLEPRQKVISATQARLAYLTQLGELISYGGRSYTATMMLQDREVLVSLLVGAKYGMSQIINHKLNMISTLVEFSSISRVELLTESDKVSLLRISLHDMKPFALLMDSLAAKDLGCLLGGYCKLLVDPSVNVFRLGRPKVRVHRIPAEEGYVSRCCSDSDDSTDEDDPMDSQNYKRPDPASQDWEERRREEEEKRREEERKEREEHKGKQEVKIIVTTEGMENEGEEEGGATGNGLRKLSIMDEEMNLETSWYHTDPRVTSSFSSLSSGSLSAALEDSNGAAKAPSRPNVLRGPRASEDLPSLDVHHPYLLEPKRHQGPLRPTNLNYRGNDNSCLCFAELSKADFLPSPPEATSDDDNDDDDDEEEEQEVKGLRRISKIPSSRDLRMIDSIPFQRSPIKKKKKIPPKVPVRTSSIPVDKAGQAEQRLSKDEEGLFLTPSPNPKPALLVKETASESEDEFFDAQERFTPPVPDLSDAELADRRNANRLSGSWNGPSAVPGKEPSSPLSNKARSSKIKREEETLKGPTNQLANQQPSPPKPSQKPEVKVKPLLAPKPHLPPKPQIIPPKSPQHGRSYAHCNGDASGRLSSELLEMEPDTMEFKSVTSGAGGLPLSSPLITAVRCSKQPLPITTPQTEETVKRQENNLKENKDLIYGVHVVSNDKAYIPDVKETPKVEGKSNGTALPTRKPPNLPPIPCSNSGTKLAIPPPVPPKPTSPTNFHPLSLPASSPVTPTDPSKGVFEDSVSPPNGIHPWSLRNGSVQSGSRRVSLSHESLSPKNTDAPLTLTSSLTSTNSKGVGGLESREPGRSGSGSDLRTSSSSLGGRLPASALRGKIQALPWYMTRSQEILGTLDYPSTSSITGDTSGFGSGLSVASGLSDLNKTPVKEKETVNLKPAGKGNILEDGAEVVIATIKEAQDVTSHMKKANGINGSHPNLTFKENSAHSGSVSSEQPQSRPHSAVGLGGVSSMQIGGDSPTSSQADTTPPQQHREACGCHTVYANCFSGDTEDGISFDEELTVYEFSRRTRPKPARPAPVSSPTTPSPKPNILSLLRDNPRPLSTFSTASSELSPLVSRPVSPTNSFGGPLRTLTNKNYGGLKGGFASLRQDIDQLMLVLEKGALEQPQQTSCQNSKQDITGIKVGPDLNHNGTEGNTTPARYPNCTGTSTVAMTEAERSLLQAEARRLASGCQRATRVGWAPDEALRSLSNSFSALVQLSAACLRTNPCPGCDICHNASLVHGDEDDDSQEAMDKLREIVGLYREFVGAVETAGTGPGVGGKSVGLTGSGQGQGESDGVRLLAKRCTVLISSVFALTQLFRTCTPDTADTPGQVTLNF</sequence>
<feature type="compositionally biased region" description="Basic and acidic residues" evidence="1">
    <location>
        <begin position="1038"/>
        <end position="1047"/>
    </location>
</feature>
<evidence type="ECO:0008006" key="6">
    <source>
        <dbReference type="Google" id="ProtNLM"/>
    </source>
</evidence>
<dbReference type="SUPFAM" id="SSF50156">
    <property type="entry name" value="PDZ domain-like"/>
    <property type="match status" value="1"/>
</dbReference>
<feature type="compositionally biased region" description="Pro residues" evidence="1">
    <location>
        <begin position="1076"/>
        <end position="1085"/>
    </location>
</feature>
<evidence type="ECO:0000259" key="2">
    <source>
        <dbReference type="PROSITE" id="PS50057"/>
    </source>
</evidence>
<feature type="region of interest" description="Disordered" evidence="1">
    <location>
        <begin position="1"/>
        <end position="20"/>
    </location>
</feature>
<dbReference type="SMART" id="SM00295">
    <property type="entry name" value="B41"/>
    <property type="match status" value="1"/>
</dbReference>
<dbReference type="Gene3D" id="1.20.80.10">
    <property type="match status" value="1"/>
</dbReference>
<dbReference type="Pfam" id="PF00595">
    <property type="entry name" value="PDZ"/>
    <property type="match status" value="1"/>
</dbReference>
<feature type="region of interest" description="Disordered" evidence="1">
    <location>
        <begin position="1513"/>
        <end position="1532"/>
    </location>
</feature>
<dbReference type="InterPro" id="IPR029071">
    <property type="entry name" value="Ubiquitin-like_domsf"/>
</dbReference>
<dbReference type="Pfam" id="PF21989">
    <property type="entry name" value="RA_2"/>
    <property type="match status" value="1"/>
</dbReference>
<evidence type="ECO:0000313" key="5">
    <source>
        <dbReference type="Proteomes" id="UP000295070"/>
    </source>
</evidence>
<dbReference type="Gene3D" id="2.30.42.10">
    <property type="match status" value="1"/>
</dbReference>
<dbReference type="Gene3D" id="2.30.29.30">
    <property type="entry name" value="Pleckstrin-homology domain (PH domain)/Phosphotyrosine-binding domain (PTB)"/>
    <property type="match status" value="1"/>
</dbReference>
<dbReference type="Proteomes" id="UP000295070">
    <property type="component" value="Chromosome 10"/>
</dbReference>
<dbReference type="PROSITE" id="PS50057">
    <property type="entry name" value="FERM_3"/>
    <property type="match status" value="1"/>
</dbReference>
<dbReference type="FunFam" id="3.10.20.90:FF:000203">
    <property type="entry name" value="FERM and PDZ domain containing 1"/>
    <property type="match status" value="1"/>
</dbReference>